<feature type="non-terminal residue" evidence="2">
    <location>
        <position position="182"/>
    </location>
</feature>
<dbReference type="SUPFAM" id="SSF53756">
    <property type="entry name" value="UDP-Glycosyltransferase/glycogen phosphorylase"/>
    <property type="match status" value="1"/>
</dbReference>
<dbReference type="Gene3D" id="3.40.50.2000">
    <property type="entry name" value="Glycogen Phosphorylase B"/>
    <property type="match status" value="1"/>
</dbReference>
<proteinExistence type="predicted"/>
<reference evidence="2" key="1">
    <citation type="submission" date="2018-05" db="EMBL/GenBank/DDBJ databases">
        <authorList>
            <person name="Lanie J.A."/>
            <person name="Ng W.-L."/>
            <person name="Kazmierczak K.M."/>
            <person name="Andrzejewski T.M."/>
            <person name="Davidsen T.M."/>
            <person name="Wayne K.J."/>
            <person name="Tettelin H."/>
            <person name="Glass J.I."/>
            <person name="Rusch D."/>
            <person name="Podicherti R."/>
            <person name="Tsui H.-C.T."/>
            <person name="Winkler M.E."/>
        </authorList>
    </citation>
    <scope>NUCLEOTIDE SEQUENCE</scope>
</reference>
<dbReference type="InterPro" id="IPR028098">
    <property type="entry name" value="Glyco_trans_4-like_N"/>
</dbReference>
<organism evidence="2">
    <name type="scientific">marine metagenome</name>
    <dbReference type="NCBI Taxonomy" id="408172"/>
    <lineage>
        <taxon>unclassified sequences</taxon>
        <taxon>metagenomes</taxon>
        <taxon>ecological metagenomes</taxon>
    </lineage>
</organism>
<sequence>MINNIIDPVTGGGSVNRTIQVAEAIVKYYRAECVILSTDKGLDKNIELQKDTLKIELLPCLNERFSIPYFSWRRINDLVSEADIIHLMSHWTLINAVICLFAKFQKKPYTFCAAGTLHNFGRYTLIKRIYNFIVGKWIIKNASRCIAITELEGKDFSEFGVSEKMINIIPNGVDGNEFYPNY</sequence>
<protein>
    <recommendedName>
        <fullName evidence="1">Glycosyltransferase subfamily 4-like N-terminal domain-containing protein</fullName>
    </recommendedName>
</protein>
<accession>A0A383EX61</accession>
<dbReference type="EMBL" id="UINC01229503">
    <property type="protein sequence ID" value="SVE61239.1"/>
    <property type="molecule type" value="Genomic_DNA"/>
</dbReference>
<dbReference type="AlphaFoldDB" id="A0A383EX61"/>
<gene>
    <name evidence="2" type="ORF">METZ01_LOCUS514093</name>
</gene>
<evidence type="ECO:0000313" key="2">
    <source>
        <dbReference type="EMBL" id="SVE61239.1"/>
    </source>
</evidence>
<dbReference type="Pfam" id="PF13439">
    <property type="entry name" value="Glyco_transf_4"/>
    <property type="match status" value="1"/>
</dbReference>
<name>A0A383EX61_9ZZZZ</name>
<feature type="domain" description="Glycosyltransferase subfamily 4-like N-terminal" evidence="1">
    <location>
        <begin position="12"/>
        <end position="174"/>
    </location>
</feature>
<evidence type="ECO:0000259" key="1">
    <source>
        <dbReference type="Pfam" id="PF13439"/>
    </source>
</evidence>